<dbReference type="EMBL" id="SDMP01000012">
    <property type="protein sequence ID" value="RYR26347.1"/>
    <property type="molecule type" value="Genomic_DNA"/>
</dbReference>
<accession>A0A445AIR0</accession>
<reference evidence="1 2" key="1">
    <citation type="submission" date="2019-01" db="EMBL/GenBank/DDBJ databases">
        <title>Sequencing of cultivated peanut Arachis hypogaea provides insights into genome evolution and oil improvement.</title>
        <authorList>
            <person name="Chen X."/>
        </authorList>
    </citation>
    <scope>NUCLEOTIDE SEQUENCE [LARGE SCALE GENOMIC DNA]</scope>
    <source>
        <strain evidence="2">cv. Fuhuasheng</strain>
        <tissue evidence="1">Leaves</tissue>
    </source>
</reference>
<comment type="caution">
    <text evidence="1">The sequence shown here is derived from an EMBL/GenBank/DDBJ whole genome shotgun (WGS) entry which is preliminary data.</text>
</comment>
<sequence length="192" mass="22681">MGQDIDDVMIRKIFNHRMTRRLQQMLEDIREHRDHLTIWLLLDIKKALYIYWETSEGFKHHHLMNRANSELARLSIYIGELATFMKTNVRLSKLLDRDATMAETFKSPTHRNWRPQPSNLSLLEPMATTPLHQSSMLTRFGTRPHLSRTIIAFIRMESFFANNLHTSTLRHSFASATSRHIDDPKDDIDLRE</sequence>
<proteinExistence type="predicted"/>
<name>A0A445AIR0_ARAHY</name>
<evidence type="ECO:0000313" key="1">
    <source>
        <dbReference type="EMBL" id="RYR26347.1"/>
    </source>
</evidence>
<dbReference type="AlphaFoldDB" id="A0A445AIR0"/>
<protein>
    <submittedName>
        <fullName evidence="1">Uncharacterized protein</fullName>
    </submittedName>
</protein>
<keyword evidence="2" id="KW-1185">Reference proteome</keyword>
<organism evidence="1 2">
    <name type="scientific">Arachis hypogaea</name>
    <name type="common">Peanut</name>
    <dbReference type="NCBI Taxonomy" id="3818"/>
    <lineage>
        <taxon>Eukaryota</taxon>
        <taxon>Viridiplantae</taxon>
        <taxon>Streptophyta</taxon>
        <taxon>Embryophyta</taxon>
        <taxon>Tracheophyta</taxon>
        <taxon>Spermatophyta</taxon>
        <taxon>Magnoliopsida</taxon>
        <taxon>eudicotyledons</taxon>
        <taxon>Gunneridae</taxon>
        <taxon>Pentapetalae</taxon>
        <taxon>rosids</taxon>
        <taxon>fabids</taxon>
        <taxon>Fabales</taxon>
        <taxon>Fabaceae</taxon>
        <taxon>Papilionoideae</taxon>
        <taxon>50 kb inversion clade</taxon>
        <taxon>dalbergioids sensu lato</taxon>
        <taxon>Dalbergieae</taxon>
        <taxon>Pterocarpus clade</taxon>
        <taxon>Arachis</taxon>
    </lineage>
</organism>
<evidence type="ECO:0000313" key="2">
    <source>
        <dbReference type="Proteomes" id="UP000289738"/>
    </source>
</evidence>
<gene>
    <name evidence="1" type="ORF">Ahy_B02g060580</name>
</gene>
<dbReference type="Proteomes" id="UP000289738">
    <property type="component" value="Chromosome B02"/>
</dbReference>